<gene>
    <name evidence="2" type="ORF">PGT21_037183</name>
</gene>
<reference evidence="2 3" key="1">
    <citation type="submission" date="2019-05" db="EMBL/GenBank/DDBJ databases">
        <title>Emergence of the Ug99 lineage of the wheat stem rust pathogen through somatic hybridization.</title>
        <authorList>
            <person name="Li F."/>
            <person name="Upadhyaya N.M."/>
            <person name="Sperschneider J."/>
            <person name="Matny O."/>
            <person name="Nguyen-Phuc H."/>
            <person name="Mago R."/>
            <person name="Raley C."/>
            <person name="Miller M.E."/>
            <person name="Silverstein K.A.T."/>
            <person name="Henningsen E."/>
            <person name="Hirsch C.D."/>
            <person name="Visser B."/>
            <person name="Pretorius Z.A."/>
            <person name="Steffenson B.J."/>
            <person name="Schwessinger B."/>
            <person name="Dodds P.N."/>
            <person name="Figueroa M."/>
        </authorList>
    </citation>
    <scope>NUCLEOTIDE SEQUENCE [LARGE SCALE GENOMIC DNA]</scope>
    <source>
        <strain evidence="2">21-0</strain>
    </source>
</reference>
<evidence type="ECO:0000313" key="2">
    <source>
        <dbReference type="EMBL" id="KAA1120128.1"/>
    </source>
</evidence>
<proteinExistence type="predicted"/>
<comment type="caution">
    <text evidence="2">The sequence shown here is derived from an EMBL/GenBank/DDBJ whole genome shotgun (WGS) entry which is preliminary data.</text>
</comment>
<feature type="region of interest" description="Disordered" evidence="1">
    <location>
        <begin position="177"/>
        <end position="199"/>
    </location>
</feature>
<name>A0A5B0R3K1_PUCGR</name>
<accession>A0A5B0R3K1</accession>
<feature type="compositionally biased region" description="Low complexity" evidence="1">
    <location>
        <begin position="183"/>
        <end position="199"/>
    </location>
</feature>
<keyword evidence="3" id="KW-1185">Reference proteome</keyword>
<feature type="region of interest" description="Disordered" evidence="1">
    <location>
        <begin position="214"/>
        <end position="283"/>
    </location>
</feature>
<feature type="compositionally biased region" description="Basic and acidic residues" evidence="1">
    <location>
        <begin position="247"/>
        <end position="257"/>
    </location>
</feature>
<evidence type="ECO:0000313" key="3">
    <source>
        <dbReference type="Proteomes" id="UP000324748"/>
    </source>
</evidence>
<sequence>MGRIRGQPNLTTKQKARIAGMVEAGMSHGRVASNDETDAMRASASHRIVRLSHRIGVSDAGPRIASSASEKPMRRIGIASISRCDARYFAGDADVIGRHRLNLPPESPDMRRDSGGVVRERLLGFQFDQVKRAVGGVDHSLSFSFHNNSSTFLTTNTISLPFGTVLRNNGLDPLPHCHPLPLKPSQSSPSSLDYPSSLPPRLQQAEHFLQPGQHLASSASNPDFFDEQQYDRSPAPDQNFSIPPPNEAHRRTDEDSSHPLSRHHREIDDTLHPPKSPSIVPDDAPTLILTRCVRYGR</sequence>
<dbReference type="AlphaFoldDB" id="A0A5B0R3K1"/>
<dbReference type="EMBL" id="VSWC01000001">
    <property type="protein sequence ID" value="KAA1120128.1"/>
    <property type="molecule type" value="Genomic_DNA"/>
</dbReference>
<evidence type="ECO:0000256" key="1">
    <source>
        <dbReference type="SAM" id="MobiDB-lite"/>
    </source>
</evidence>
<organism evidence="2 3">
    <name type="scientific">Puccinia graminis f. sp. tritici</name>
    <dbReference type="NCBI Taxonomy" id="56615"/>
    <lineage>
        <taxon>Eukaryota</taxon>
        <taxon>Fungi</taxon>
        <taxon>Dikarya</taxon>
        <taxon>Basidiomycota</taxon>
        <taxon>Pucciniomycotina</taxon>
        <taxon>Pucciniomycetes</taxon>
        <taxon>Pucciniales</taxon>
        <taxon>Pucciniaceae</taxon>
        <taxon>Puccinia</taxon>
    </lineage>
</organism>
<protein>
    <recommendedName>
        <fullName evidence="4">HTH psq-type domain-containing protein</fullName>
    </recommendedName>
</protein>
<dbReference type="Proteomes" id="UP000324748">
    <property type="component" value="Unassembled WGS sequence"/>
</dbReference>
<evidence type="ECO:0008006" key="4">
    <source>
        <dbReference type="Google" id="ProtNLM"/>
    </source>
</evidence>